<dbReference type="Pfam" id="PF02593">
    <property type="entry name" value="DUF166"/>
    <property type="match status" value="1"/>
</dbReference>
<gene>
    <name evidence="1" type="ORF">MNBD_DELTA03-871</name>
</gene>
<organism evidence="1">
    <name type="scientific">hydrothermal vent metagenome</name>
    <dbReference type="NCBI Taxonomy" id="652676"/>
    <lineage>
        <taxon>unclassified sequences</taxon>
        <taxon>metagenomes</taxon>
        <taxon>ecological metagenomes</taxon>
    </lineage>
</organism>
<sequence>MNPENPELENPKTEITRIAVFEYRHSGQEKIAGIKRYGHDIEICRTINIEQPLPDFIPEPEDFIDDNFKADLVLCFIKHPDLAYYIASICRRKGIPIIASGTKTENALTPFTCCGLGRHSGLGAYGKQFGVPEFEVDLEDGLISAIRIKRGASCGATWKAA</sequence>
<feature type="non-terminal residue" evidence="1">
    <location>
        <position position="161"/>
    </location>
</feature>
<proteinExistence type="predicted"/>
<dbReference type="InterPro" id="IPR003745">
    <property type="entry name" value="DUF166"/>
</dbReference>
<name>A0A3B0W643_9ZZZZ</name>
<accession>A0A3B0W643</accession>
<reference evidence="1" key="1">
    <citation type="submission" date="2018-06" db="EMBL/GenBank/DDBJ databases">
        <authorList>
            <person name="Zhirakovskaya E."/>
        </authorList>
    </citation>
    <scope>NUCLEOTIDE SEQUENCE</scope>
</reference>
<dbReference type="AlphaFoldDB" id="A0A3B0W643"/>
<protein>
    <submittedName>
        <fullName evidence="1">Uncharacterized protein</fullName>
    </submittedName>
</protein>
<dbReference type="EMBL" id="UOEX01000275">
    <property type="protein sequence ID" value="VAW39114.1"/>
    <property type="molecule type" value="Genomic_DNA"/>
</dbReference>
<evidence type="ECO:0000313" key="1">
    <source>
        <dbReference type="EMBL" id="VAW39114.1"/>
    </source>
</evidence>